<proteinExistence type="inferred from homology"/>
<keyword evidence="4" id="KW-1185">Reference proteome</keyword>
<dbReference type="InterPro" id="IPR013538">
    <property type="entry name" value="ASHA1/2-like_C"/>
</dbReference>
<dbReference type="EMBL" id="WWEO01000043">
    <property type="protein sequence ID" value="NCD70769.1"/>
    <property type="molecule type" value="Genomic_DNA"/>
</dbReference>
<name>A0A965ZIU6_9SPHI</name>
<protein>
    <recommendedName>
        <fullName evidence="2">Activator of Hsp90 ATPase homologue 1/2-like C-terminal domain-containing protein</fullName>
    </recommendedName>
</protein>
<dbReference type="CDD" id="cd07814">
    <property type="entry name" value="SRPBCC_CalC_Aha1-like"/>
    <property type="match status" value="1"/>
</dbReference>
<accession>A0A965ZIU6</accession>
<dbReference type="Gene3D" id="3.30.530.20">
    <property type="match status" value="1"/>
</dbReference>
<reference evidence="3" key="2">
    <citation type="submission" date="2020-10" db="EMBL/GenBank/DDBJ databases">
        <title>Mucilaginibacter sp. nov., isolated from soil.</title>
        <authorList>
            <person name="Jeon C.O."/>
        </authorList>
    </citation>
    <scope>NUCLEOTIDE SEQUENCE</scope>
    <source>
        <strain evidence="3">R11</strain>
    </source>
</reference>
<evidence type="ECO:0000256" key="1">
    <source>
        <dbReference type="ARBA" id="ARBA00006817"/>
    </source>
</evidence>
<comment type="caution">
    <text evidence="3">The sequence shown here is derived from an EMBL/GenBank/DDBJ whole genome shotgun (WGS) entry which is preliminary data.</text>
</comment>
<comment type="similarity">
    <text evidence="1">Belongs to the AHA1 family.</text>
</comment>
<reference evidence="3" key="1">
    <citation type="submission" date="2020-01" db="EMBL/GenBank/DDBJ databases">
        <authorList>
            <person name="Seo Y.L."/>
        </authorList>
    </citation>
    <scope>NUCLEOTIDE SEQUENCE</scope>
    <source>
        <strain evidence="3">R11</strain>
    </source>
</reference>
<dbReference type="SUPFAM" id="SSF55961">
    <property type="entry name" value="Bet v1-like"/>
    <property type="match status" value="1"/>
</dbReference>
<dbReference type="Proteomes" id="UP000638732">
    <property type="component" value="Unassembled WGS sequence"/>
</dbReference>
<evidence type="ECO:0000313" key="4">
    <source>
        <dbReference type="Proteomes" id="UP000638732"/>
    </source>
</evidence>
<gene>
    <name evidence="3" type="ORF">GSY63_15490</name>
</gene>
<evidence type="ECO:0000259" key="2">
    <source>
        <dbReference type="Pfam" id="PF08327"/>
    </source>
</evidence>
<organism evidence="3 4">
    <name type="scientific">Mucilaginibacter agri</name>
    <dbReference type="NCBI Taxonomy" id="2695265"/>
    <lineage>
        <taxon>Bacteria</taxon>
        <taxon>Pseudomonadati</taxon>
        <taxon>Bacteroidota</taxon>
        <taxon>Sphingobacteriia</taxon>
        <taxon>Sphingobacteriales</taxon>
        <taxon>Sphingobacteriaceae</taxon>
        <taxon>Mucilaginibacter</taxon>
    </lineage>
</organism>
<dbReference type="Pfam" id="PF08327">
    <property type="entry name" value="AHSA1"/>
    <property type="match status" value="1"/>
</dbReference>
<dbReference type="AlphaFoldDB" id="A0A965ZIU6"/>
<feature type="domain" description="Activator of Hsp90 ATPase homologue 1/2-like C-terminal" evidence="2">
    <location>
        <begin position="13"/>
        <end position="140"/>
    </location>
</feature>
<evidence type="ECO:0000313" key="3">
    <source>
        <dbReference type="EMBL" id="NCD70769.1"/>
    </source>
</evidence>
<dbReference type="RefSeq" id="WP_166586721.1">
    <property type="nucleotide sequence ID" value="NZ_WWEO01000043.1"/>
</dbReference>
<sequence length="150" mass="17412">MTQVIRHQFLFPHPPQAVWEYLTKPELMQLWLMRNDFQPIVGFDFQFRTNPIPSLDFDGIFYCKVLEIEPFEKLSYSWKSGPGDGEITLESVVEWKLEATEKGTTLFLEHSGFARPENLVFYNGLADGWIKNLQKMANHLNTEKDANANA</sequence>
<dbReference type="InterPro" id="IPR023393">
    <property type="entry name" value="START-like_dom_sf"/>
</dbReference>